<dbReference type="AlphaFoldDB" id="A0A9W5RE92"/>
<feature type="transmembrane region" description="Helical" evidence="1">
    <location>
        <begin position="460"/>
        <end position="480"/>
    </location>
</feature>
<gene>
    <name evidence="2" type="ORF">HMPREF9238_00577</name>
</gene>
<feature type="transmembrane region" description="Helical" evidence="1">
    <location>
        <begin position="342"/>
        <end position="364"/>
    </location>
</feature>
<dbReference type="Pfam" id="PF20176">
    <property type="entry name" value="DUF6541"/>
    <property type="match status" value="1"/>
</dbReference>
<keyword evidence="1" id="KW-0472">Membrane</keyword>
<feature type="transmembrane region" description="Helical" evidence="1">
    <location>
        <begin position="400"/>
        <end position="419"/>
    </location>
</feature>
<organism evidence="2 3">
    <name type="scientific">Gleimia europaea ACS-120-V-Col10b</name>
    <dbReference type="NCBI Taxonomy" id="883069"/>
    <lineage>
        <taxon>Bacteria</taxon>
        <taxon>Bacillati</taxon>
        <taxon>Actinomycetota</taxon>
        <taxon>Actinomycetes</taxon>
        <taxon>Actinomycetales</taxon>
        <taxon>Actinomycetaceae</taxon>
        <taxon>Gleimia</taxon>
    </lineage>
</organism>
<dbReference type="RefSeq" id="WP_016443934.1">
    <property type="nucleotide sequence ID" value="NZ_KE150266.1"/>
</dbReference>
<feature type="transmembrane region" description="Helical" evidence="1">
    <location>
        <begin position="262"/>
        <end position="281"/>
    </location>
</feature>
<comment type="caution">
    <text evidence="2">The sequence shown here is derived from an EMBL/GenBank/DDBJ whole genome shotgun (WGS) entry which is preliminary data.</text>
</comment>
<evidence type="ECO:0000256" key="1">
    <source>
        <dbReference type="SAM" id="Phobius"/>
    </source>
</evidence>
<reference evidence="2 3" key="1">
    <citation type="submission" date="2013-05" db="EMBL/GenBank/DDBJ databases">
        <title>The Genome Sequence of Actinomyces europaeus ACS-120-V-COL10B.</title>
        <authorList>
            <consortium name="The Broad Institute Genomics Platform"/>
            <person name="Earl A."/>
            <person name="Ward D."/>
            <person name="Feldgarden M."/>
            <person name="Gevers D."/>
            <person name="Saerens B."/>
            <person name="Vaneechoutte M."/>
            <person name="Walker B."/>
            <person name="Young S."/>
            <person name="Zeng Q."/>
            <person name="Gargeya S."/>
            <person name="Fitzgerald M."/>
            <person name="Haas B."/>
            <person name="Abouelleil A."/>
            <person name="Allen A.W."/>
            <person name="Alvarado L."/>
            <person name="Arachchi H.M."/>
            <person name="Berlin A.M."/>
            <person name="Chapman S.B."/>
            <person name="Gainer-Dewar J."/>
            <person name="Goldberg J."/>
            <person name="Griggs A."/>
            <person name="Gujja S."/>
            <person name="Hansen M."/>
            <person name="Howarth C."/>
            <person name="Imamovic A."/>
            <person name="Ireland A."/>
            <person name="Larimer J."/>
            <person name="McCowan C."/>
            <person name="Murphy C."/>
            <person name="Pearson M."/>
            <person name="Poon T.W."/>
            <person name="Priest M."/>
            <person name="Roberts A."/>
            <person name="Saif S."/>
            <person name="Shea T."/>
            <person name="Sisk P."/>
            <person name="Sykes S."/>
            <person name="Wortman J."/>
            <person name="Nusbaum C."/>
            <person name="Birren B."/>
        </authorList>
    </citation>
    <scope>NUCLEOTIDE SEQUENCE [LARGE SCALE GENOMIC DNA]</scope>
    <source>
        <strain evidence="2 3">ACS-120-V-Col10b</strain>
    </source>
</reference>
<dbReference type="EMBL" id="AGWN01000001">
    <property type="protein sequence ID" value="EPD30822.1"/>
    <property type="molecule type" value="Genomic_DNA"/>
</dbReference>
<feature type="transmembrane region" description="Helical" evidence="1">
    <location>
        <begin position="426"/>
        <end position="448"/>
    </location>
</feature>
<feature type="transmembrane region" description="Helical" evidence="1">
    <location>
        <begin position="201"/>
        <end position="220"/>
    </location>
</feature>
<feature type="transmembrane region" description="Helical" evidence="1">
    <location>
        <begin position="106"/>
        <end position="129"/>
    </location>
</feature>
<keyword evidence="3" id="KW-1185">Reference proteome</keyword>
<keyword evidence="1" id="KW-0812">Transmembrane</keyword>
<dbReference type="InterPro" id="IPR046671">
    <property type="entry name" value="DUF6541"/>
</dbReference>
<evidence type="ECO:0000313" key="2">
    <source>
        <dbReference type="EMBL" id="EPD30822.1"/>
    </source>
</evidence>
<feature type="transmembrane region" description="Helical" evidence="1">
    <location>
        <begin position="38"/>
        <end position="59"/>
    </location>
</feature>
<feature type="transmembrane region" description="Helical" evidence="1">
    <location>
        <begin position="65"/>
        <end position="85"/>
    </location>
</feature>
<protein>
    <submittedName>
        <fullName evidence="2">Uncharacterized protein</fullName>
    </submittedName>
</protein>
<feature type="transmembrane region" description="Helical" evidence="1">
    <location>
        <begin position="6"/>
        <end position="26"/>
    </location>
</feature>
<sequence length="675" mass="72371">MITAWIPALIPALLTVAALWGPGLAVTSALRPGKWRALAFAPLVSAGIMGLAAVAGPFISMPWGWPLYLGATVVAAALAYLIGYLTRPRAGSRSPQSPQTTRKIPANPAIWPAFVGMLITLPFTVGAFISGIGRPEYPTQTWDGVFHLSAIRWILQTGNGSALNLSAVATSLDQGHAASGGFYPAGFHDLVALTMVGNTNIIVATNAAVIVISTILWPLAVAQLSSIFLPKAPALPIFTALLAATFSSFPERPASYGVLWPTVYAYALVPLIVIALADWFGRTNQKPMALRTSFIGLLGAAGIALIHPTGIFVALIAIVTLATDLIIRMIARTLKLTTGQLITFVTAVVALVGVLYLTMIHPAWQTVTNWAREPIGSFKRESFGVIFESQLSWMGYGDAYIDWALGILTIIGIIVALTVPHMRWLVFTYGIASYLFVASAVVNMPGYALVGPWYSDPVRLGAIVPLFGAPLAGIGTWFIFDTALRIAGQIGQKTPARAGLVAVMIAGLIVGTNNLGYYSGSSQLHLNYEFKNESGLNGLVSPEELHFIQTLPQYVHEGDTIAGDPRTGLPLIYALTGLDVLYRHVEGQWSDESVEIGKNFELAANSDPAVCGLLESNHIRYFYTDDIIYWPENPVGARYAGLEAAHDLAENFKLIAHAGASRLYEINTCDNAQKN</sequence>
<dbReference type="Proteomes" id="UP000014387">
    <property type="component" value="Unassembled WGS sequence"/>
</dbReference>
<evidence type="ECO:0000313" key="3">
    <source>
        <dbReference type="Proteomes" id="UP000014387"/>
    </source>
</evidence>
<dbReference type="OrthoDB" id="3169698at2"/>
<name>A0A9W5RE92_9ACTO</name>
<keyword evidence="1" id="KW-1133">Transmembrane helix</keyword>
<proteinExistence type="predicted"/>
<accession>A0A9W5RE92</accession>
<feature type="transmembrane region" description="Helical" evidence="1">
    <location>
        <begin position="232"/>
        <end position="250"/>
    </location>
</feature>
<feature type="transmembrane region" description="Helical" evidence="1">
    <location>
        <begin position="500"/>
        <end position="518"/>
    </location>
</feature>